<evidence type="ECO:0000256" key="2">
    <source>
        <dbReference type="ARBA" id="ARBA00005811"/>
    </source>
</evidence>
<organism evidence="8 9">
    <name type="scientific">Thermaurantimonas aggregans</name>
    <dbReference type="NCBI Taxonomy" id="2173829"/>
    <lineage>
        <taxon>Bacteria</taxon>
        <taxon>Pseudomonadati</taxon>
        <taxon>Bacteroidota</taxon>
        <taxon>Flavobacteriia</taxon>
        <taxon>Flavobacteriales</taxon>
        <taxon>Schleiferiaceae</taxon>
        <taxon>Thermaurantimonas</taxon>
    </lineage>
</organism>
<reference evidence="8 9" key="1">
    <citation type="submission" date="2018-11" db="EMBL/GenBank/DDBJ databases">
        <title>Schleiferia aggregans sp. nov., a moderately thermophilic heterotrophic bacterium isolated from microbial mats at a terrestrial hot spring.</title>
        <authorList>
            <person name="Iino T."/>
            <person name="Ohkuma M."/>
            <person name="Haruta S."/>
        </authorList>
    </citation>
    <scope>NUCLEOTIDE SEQUENCE [LARGE SCALE GENOMIC DNA]</scope>
    <source>
        <strain evidence="8 9">LA</strain>
    </source>
</reference>
<dbReference type="GO" id="GO:0015031">
    <property type="term" value="P:protein transport"/>
    <property type="evidence" value="ECO:0007669"/>
    <property type="project" value="UniProtKB-KW"/>
</dbReference>
<comment type="subcellular location">
    <subcellularLocation>
        <location evidence="1">Cell membrane</location>
        <topology evidence="1">Single-pass membrane protein</topology>
    </subcellularLocation>
    <subcellularLocation>
        <location evidence="7">Cell membrane</location>
        <topology evidence="7">Single-pass type II membrane protein</topology>
    </subcellularLocation>
</comment>
<evidence type="ECO:0000313" key="9">
    <source>
        <dbReference type="Proteomes" id="UP000286715"/>
    </source>
</evidence>
<evidence type="ECO:0000256" key="5">
    <source>
        <dbReference type="ARBA" id="ARBA00022989"/>
    </source>
</evidence>
<keyword evidence="3" id="KW-1003">Cell membrane</keyword>
<dbReference type="GO" id="GO:0022857">
    <property type="term" value="F:transmembrane transporter activity"/>
    <property type="evidence" value="ECO:0007669"/>
    <property type="project" value="InterPro"/>
</dbReference>
<dbReference type="RefSeq" id="WP_124398156.1">
    <property type="nucleotide sequence ID" value="NZ_BHZE01000016.1"/>
</dbReference>
<accession>A0A401XM76</accession>
<keyword evidence="6" id="KW-0472">Membrane</keyword>
<keyword evidence="7" id="KW-0653">Protein transport</keyword>
<evidence type="ECO:0000256" key="7">
    <source>
        <dbReference type="RuleBase" id="RU003879"/>
    </source>
</evidence>
<protein>
    <submittedName>
        <fullName evidence="8">Biopolymer transporter ExbD</fullName>
    </submittedName>
</protein>
<evidence type="ECO:0000256" key="3">
    <source>
        <dbReference type="ARBA" id="ARBA00022475"/>
    </source>
</evidence>
<name>A0A401XM76_9FLAO</name>
<keyword evidence="4 7" id="KW-0812">Transmembrane</keyword>
<evidence type="ECO:0000256" key="4">
    <source>
        <dbReference type="ARBA" id="ARBA00022692"/>
    </source>
</evidence>
<dbReference type="Proteomes" id="UP000286715">
    <property type="component" value="Unassembled WGS sequence"/>
</dbReference>
<sequence length="200" mass="22854">MAIEKARPKIVKLDMNPMVDMAFLLVTFFMLSTSFRTDDPTEVILPTSNAEIHMPEVSVMTIYVNPSGQVFFGIDGKFSKKALIEHIVRRYELELSEYQIENFSLLSGFGVPISELPNLLNDRENLKFYPMKGIPTDSLSNELADWVVYARVVNPSIRVAIKADKATEYQHVKKVIKTLLDNKILRFNLLTEKMPSQKQP</sequence>
<keyword evidence="9" id="KW-1185">Reference proteome</keyword>
<dbReference type="PANTHER" id="PTHR30558">
    <property type="entry name" value="EXBD MEMBRANE COMPONENT OF PMF-DRIVEN MACROMOLECULE IMPORT SYSTEM"/>
    <property type="match status" value="1"/>
</dbReference>
<dbReference type="GO" id="GO:0005886">
    <property type="term" value="C:plasma membrane"/>
    <property type="evidence" value="ECO:0007669"/>
    <property type="project" value="UniProtKB-SubCell"/>
</dbReference>
<comment type="caution">
    <text evidence="8">The sequence shown here is derived from an EMBL/GenBank/DDBJ whole genome shotgun (WGS) entry which is preliminary data.</text>
</comment>
<proteinExistence type="inferred from homology"/>
<evidence type="ECO:0000256" key="1">
    <source>
        <dbReference type="ARBA" id="ARBA00004162"/>
    </source>
</evidence>
<evidence type="ECO:0000256" key="6">
    <source>
        <dbReference type="ARBA" id="ARBA00023136"/>
    </source>
</evidence>
<dbReference type="OrthoDB" id="9793581at2"/>
<keyword evidence="7" id="KW-0813">Transport</keyword>
<dbReference type="AlphaFoldDB" id="A0A401XM76"/>
<dbReference type="EMBL" id="BHZE01000016">
    <property type="protein sequence ID" value="GCD78094.1"/>
    <property type="molecule type" value="Genomic_DNA"/>
</dbReference>
<keyword evidence="5" id="KW-1133">Transmembrane helix</keyword>
<evidence type="ECO:0000313" key="8">
    <source>
        <dbReference type="EMBL" id="GCD78094.1"/>
    </source>
</evidence>
<dbReference type="Pfam" id="PF02472">
    <property type="entry name" value="ExbD"/>
    <property type="match status" value="1"/>
</dbReference>
<gene>
    <name evidence="8" type="ORF">JCM31826_15760</name>
</gene>
<dbReference type="InterPro" id="IPR003400">
    <property type="entry name" value="ExbD"/>
</dbReference>
<comment type="similarity">
    <text evidence="2 7">Belongs to the ExbD/TolR family.</text>
</comment>
<dbReference type="PANTHER" id="PTHR30558:SF3">
    <property type="entry name" value="BIOPOLYMER TRANSPORT PROTEIN EXBD-RELATED"/>
    <property type="match status" value="1"/>
</dbReference>